<keyword evidence="3" id="KW-1185">Reference proteome</keyword>
<feature type="domain" description="Bacterial bifunctional deaminase-reductase C-terminal" evidence="1">
    <location>
        <begin position="3"/>
        <end position="185"/>
    </location>
</feature>
<dbReference type="Pfam" id="PF01872">
    <property type="entry name" value="RibD_C"/>
    <property type="match status" value="1"/>
</dbReference>
<evidence type="ECO:0000259" key="1">
    <source>
        <dbReference type="Pfam" id="PF01872"/>
    </source>
</evidence>
<dbReference type="InterPro" id="IPR002734">
    <property type="entry name" value="RibDG_C"/>
</dbReference>
<gene>
    <name evidence="2" type="ORF">OWR29_09275</name>
</gene>
<proteinExistence type="predicted"/>
<evidence type="ECO:0000313" key="2">
    <source>
        <dbReference type="EMBL" id="MCY1138187.1"/>
    </source>
</evidence>
<dbReference type="RefSeq" id="WP_267562165.1">
    <property type="nucleotide sequence ID" value="NZ_JAPNTZ010000003.1"/>
</dbReference>
<accession>A0ABT4AVF1</accession>
<organism evidence="2 3">
    <name type="scientific">Paractinoplanes pyxinae</name>
    <dbReference type="NCBI Taxonomy" id="2997416"/>
    <lineage>
        <taxon>Bacteria</taxon>
        <taxon>Bacillati</taxon>
        <taxon>Actinomycetota</taxon>
        <taxon>Actinomycetes</taxon>
        <taxon>Micromonosporales</taxon>
        <taxon>Micromonosporaceae</taxon>
        <taxon>Paractinoplanes</taxon>
    </lineage>
</organism>
<dbReference type="EMBL" id="JAPNTZ010000003">
    <property type="protein sequence ID" value="MCY1138187.1"/>
    <property type="molecule type" value="Genomic_DNA"/>
</dbReference>
<dbReference type="Gene3D" id="3.40.430.10">
    <property type="entry name" value="Dihydrofolate Reductase, subunit A"/>
    <property type="match status" value="1"/>
</dbReference>
<sequence length="199" mass="20872">MGKVVASISTSVDGYVTGPDDGPQYGLGRGGERLHYWVMGGPWTYESGHEFAMHGPDKQFYDEMVATIGAGVVGRGMYDAAGAWGGTNPFPGPLFVLTHRVADQPPAEAGFRFVADLDTALSQAVEAAGGGDVSVGGGADVIRQALRAGKVDELVISTAPVILGAGKRLFEGFDRDVDLEVVKVYSSPLATHARYAVKK</sequence>
<dbReference type="InterPro" id="IPR050765">
    <property type="entry name" value="Riboflavin_Biosynth_HTPR"/>
</dbReference>
<dbReference type="InterPro" id="IPR024072">
    <property type="entry name" value="DHFR-like_dom_sf"/>
</dbReference>
<reference evidence="2" key="1">
    <citation type="submission" date="2022-11" db="EMBL/GenBank/DDBJ databases">
        <authorList>
            <person name="Somphong A."/>
            <person name="Phongsopitanun W."/>
        </authorList>
    </citation>
    <scope>NUCLEOTIDE SEQUENCE</scope>
    <source>
        <strain evidence="2">Pm04-4</strain>
    </source>
</reference>
<evidence type="ECO:0000313" key="3">
    <source>
        <dbReference type="Proteomes" id="UP001151002"/>
    </source>
</evidence>
<name>A0ABT4AVF1_9ACTN</name>
<dbReference type="SUPFAM" id="SSF53597">
    <property type="entry name" value="Dihydrofolate reductase-like"/>
    <property type="match status" value="1"/>
</dbReference>
<comment type="caution">
    <text evidence="2">The sequence shown here is derived from an EMBL/GenBank/DDBJ whole genome shotgun (WGS) entry which is preliminary data.</text>
</comment>
<dbReference type="PANTHER" id="PTHR38011:SF12">
    <property type="entry name" value="BIFUNCTIONAL DEAMINASE-REDUCTASE DOMAIN PROTEIN"/>
    <property type="match status" value="1"/>
</dbReference>
<dbReference type="Proteomes" id="UP001151002">
    <property type="component" value="Unassembled WGS sequence"/>
</dbReference>
<dbReference type="PANTHER" id="PTHR38011">
    <property type="entry name" value="DIHYDROFOLATE REDUCTASE FAMILY PROTEIN (AFU_ORTHOLOGUE AFUA_8G06820)"/>
    <property type="match status" value="1"/>
</dbReference>
<protein>
    <submittedName>
        <fullName evidence="2">Dihydrofolate reductase family protein</fullName>
    </submittedName>
</protein>